<sequence length="101" mass="11662">MTNKENEINKRKTIVHKNKHKTIESVPAVMPTPKLDSAKSLEPYEVEKVKEIEKYDCPESEQDFTKLDSDLLSTDLNLEKGIDFKVNKDLLSEEEVNLEID</sequence>
<dbReference type="STRING" id="1120918.SAMN05216249_104134"/>
<evidence type="ECO:0000313" key="1">
    <source>
        <dbReference type="EMBL" id="SFA89260.1"/>
    </source>
</evidence>
<reference evidence="1 2" key="1">
    <citation type="submission" date="2016-10" db="EMBL/GenBank/DDBJ databases">
        <authorList>
            <person name="de Groot N.N."/>
        </authorList>
    </citation>
    <scope>NUCLEOTIDE SEQUENCE [LARGE SCALE GENOMIC DNA]</scope>
    <source>
        <strain evidence="1 2">DSM 5522</strain>
    </source>
</reference>
<evidence type="ECO:0000313" key="2">
    <source>
        <dbReference type="Proteomes" id="UP000198838"/>
    </source>
</evidence>
<dbReference type="EMBL" id="FOJY01000004">
    <property type="protein sequence ID" value="SFA89260.1"/>
    <property type="molecule type" value="Genomic_DNA"/>
</dbReference>
<accession>A0A1I0WM70</accession>
<organism evidence="1 2">
    <name type="scientific">Acetitomaculum ruminis DSM 5522</name>
    <dbReference type="NCBI Taxonomy" id="1120918"/>
    <lineage>
        <taxon>Bacteria</taxon>
        <taxon>Bacillati</taxon>
        <taxon>Bacillota</taxon>
        <taxon>Clostridia</taxon>
        <taxon>Lachnospirales</taxon>
        <taxon>Lachnospiraceae</taxon>
        <taxon>Acetitomaculum</taxon>
    </lineage>
</organism>
<dbReference type="Proteomes" id="UP000198838">
    <property type="component" value="Unassembled WGS sequence"/>
</dbReference>
<keyword evidence="2" id="KW-1185">Reference proteome</keyword>
<dbReference type="RefSeq" id="WP_092870888.1">
    <property type="nucleotide sequence ID" value="NZ_FOJY01000004.1"/>
</dbReference>
<protein>
    <submittedName>
        <fullName evidence="1">Uncharacterized protein</fullName>
    </submittedName>
</protein>
<proteinExistence type="predicted"/>
<dbReference type="AlphaFoldDB" id="A0A1I0WM70"/>
<name>A0A1I0WM70_9FIRM</name>
<gene>
    <name evidence="1" type="ORF">SAMN05216249_104134</name>
</gene>